<evidence type="ECO:0000256" key="3">
    <source>
        <dbReference type="ARBA" id="ARBA00022729"/>
    </source>
</evidence>
<evidence type="ECO:0000256" key="5">
    <source>
        <dbReference type="ARBA" id="ARBA00023237"/>
    </source>
</evidence>
<keyword evidence="4" id="KW-0472">Membrane</keyword>
<dbReference type="PANTHER" id="PTHR38776">
    <property type="entry name" value="MLTA-INTERACTING PROTEIN-RELATED"/>
    <property type="match status" value="1"/>
</dbReference>
<dbReference type="GO" id="GO:0009279">
    <property type="term" value="C:cell outer membrane"/>
    <property type="evidence" value="ECO:0007669"/>
    <property type="project" value="UniProtKB-SubCell"/>
</dbReference>
<accession>A0A1H3ZIW5</accession>
<evidence type="ECO:0000313" key="8">
    <source>
        <dbReference type="Proteomes" id="UP000198773"/>
    </source>
</evidence>
<name>A0A1H3ZIW5_ALKAM</name>
<dbReference type="Pfam" id="PF06629">
    <property type="entry name" value="MipA"/>
    <property type="match status" value="1"/>
</dbReference>
<keyword evidence="8" id="KW-1185">Reference proteome</keyword>
<evidence type="ECO:0000313" key="7">
    <source>
        <dbReference type="EMBL" id="SEA23673.1"/>
    </source>
</evidence>
<feature type="chain" id="PRO_5011581547" evidence="6">
    <location>
        <begin position="21"/>
        <end position="276"/>
    </location>
</feature>
<dbReference type="Proteomes" id="UP000198773">
    <property type="component" value="Unassembled WGS sequence"/>
</dbReference>
<evidence type="ECO:0000256" key="2">
    <source>
        <dbReference type="ARBA" id="ARBA00005722"/>
    </source>
</evidence>
<evidence type="ECO:0000256" key="4">
    <source>
        <dbReference type="ARBA" id="ARBA00023136"/>
    </source>
</evidence>
<keyword evidence="5" id="KW-0998">Cell outer membrane</keyword>
<comment type="similarity">
    <text evidence="2">Belongs to the MipA/OmpV family.</text>
</comment>
<reference evidence="7 8" key="1">
    <citation type="submission" date="2016-10" db="EMBL/GenBank/DDBJ databases">
        <authorList>
            <person name="de Groot N.N."/>
        </authorList>
    </citation>
    <scope>NUCLEOTIDE SEQUENCE [LARGE SCALE GENOMIC DNA]</scope>
    <source>
        <strain evidence="7 8">CGMCC 1.3430</strain>
    </source>
</reference>
<gene>
    <name evidence="7" type="ORF">SAMN04488051_102210</name>
</gene>
<protein>
    <submittedName>
        <fullName evidence="7">Outer membrane scaffolding protein for murein synthesis, MipA/OmpV family</fullName>
    </submittedName>
</protein>
<dbReference type="InterPro" id="IPR010583">
    <property type="entry name" value="MipA"/>
</dbReference>
<sequence length="276" mass="31833">MRLKGSIVLLCLFLPITLFAEPGTENAKFEWQLDIGNYAMYSRSLLKGMDSELNGPLNLHIFIYVNYKRFFIEPGPIQKRITPVAADVMGFRLHETEQQQWAFILNHYHLGFTPAHSRDPMQIEIPSLTGLNARKTDLAVGLRFQHQQGPHLLSVSLLKDQKVHYDYFAELYYGYRLELANWDLYLSSELTLYRADLINYYYGVTEAEARPGRPFYQSSHGGQRLHFGAIAAYPLSKRWIVELGSGMNWYSSAFTQSPLTRKAPELIGYTSVRYVF</sequence>
<evidence type="ECO:0000256" key="6">
    <source>
        <dbReference type="SAM" id="SignalP"/>
    </source>
</evidence>
<keyword evidence="3 6" id="KW-0732">Signal</keyword>
<dbReference type="OrthoDB" id="8562138at2"/>
<dbReference type="STRING" id="152573.SAMN04488051_102210"/>
<organism evidence="7 8">
    <name type="scientific">Alkalimonas amylolytica</name>
    <dbReference type="NCBI Taxonomy" id="152573"/>
    <lineage>
        <taxon>Bacteria</taxon>
        <taxon>Pseudomonadati</taxon>
        <taxon>Pseudomonadota</taxon>
        <taxon>Gammaproteobacteria</taxon>
        <taxon>Alkalimonas</taxon>
    </lineage>
</organism>
<comment type="subcellular location">
    <subcellularLocation>
        <location evidence="1">Cell outer membrane</location>
    </subcellularLocation>
</comment>
<feature type="signal peptide" evidence="6">
    <location>
        <begin position="1"/>
        <end position="20"/>
    </location>
</feature>
<dbReference type="RefSeq" id="WP_091340252.1">
    <property type="nucleotide sequence ID" value="NZ_FNRM01000002.1"/>
</dbReference>
<dbReference type="EMBL" id="FNRM01000002">
    <property type="protein sequence ID" value="SEA23673.1"/>
    <property type="molecule type" value="Genomic_DNA"/>
</dbReference>
<dbReference type="PANTHER" id="PTHR38776:SF1">
    <property type="entry name" value="MLTA-INTERACTING PROTEIN-RELATED"/>
    <property type="match status" value="1"/>
</dbReference>
<dbReference type="AlphaFoldDB" id="A0A1H3ZIW5"/>
<evidence type="ECO:0000256" key="1">
    <source>
        <dbReference type="ARBA" id="ARBA00004442"/>
    </source>
</evidence>
<proteinExistence type="inferred from homology"/>